<evidence type="ECO:0000313" key="1">
    <source>
        <dbReference type="EMBL" id="GAW98560.1"/>
    </source>
</evidence>
<evidence type="ECO:0000313" key="2">
    <source>
        <dbReference type="Proteomes" id="UP000198374"/>
    </source>
</evidence>
<name>A0A1Z5IAJ6_9LACO</name>
<accession>A0A1Z5IAJ6</accession>
<comment type="caution">
    <text evidence="1">The sequence shown here is derived from an EMBL/GenBank/DDBJ whole genome shotgun (WGS) entry which is preliminary data.</text>
</comment>
<dbReference type="EMBL" id="BCMF01000002">
    <property type="protein sequence ID" value="GAW98560.1"/>
    <property type="molecule type" value="Genomic_DNA"/>
</dbReference>
<gene>
    <name evidence="1" type="ORF">IWT30_00506</name>
</gene>
<dbReference type="RefSeq" id="WP_089108374.1">
    <property type="nucleotide sequence ID" value="NZ_BCMF01000002.1"/>
</dbReference>
<dbReference type="Proteomes" id="UP000198374">
    <property type="component" value="Unassembled WGS sequence"/>
</dbReference>
<dbReference type="AlphaFoldDB" id="A0A1Z5IAJ6"/>
<reference evidence="1 2" key="1">
    <citation type="submission" date="2015-11" db="EMBL/GenBank/DDBJ databases">
        <title>Draft genome sequences of new species of the genus Lactobacillus isolated from orchardgrass silage.</title>
        <authorList>
            <person name="Tohno M."/>
            <person name="Tanizawa Y."/>
            <person name="Arita M."/>
        </authorList>
    </citation>
    <scope>NUCLEOTIDE SEQUENCE [LARGE SCALE GENOMIC DNA]</scope>
    <source>
        <strain evidence="1 2">IWT30</strain>
    </source>
</reference>
<proteinExistence type="predicted"/>
<organism evidence="1 2">
    <name type="scientific">Secundilactobacillus mixtipabuli</name>
    <dbReference type="NCBI Taxonomy" id="1435342"/>
    <lineage>
        <taxon>Bacteria</taxon>
        <taxon>Bacillati</taxon>
        <taxon>Bacillota</taxon>
        <taxon>Bacilli</taxon>
        <taxon>Lactobacillales</taxon>
        <taxon>Lactobacillaceae</taxon>
        <taxon>Secundilactobacillus</taxon>
    </lineage>
</organism>
<dbReference type="OrthoDB" id="2325119at2"/>
<keyword evidence="2" id="KW-1185">Reference proteome</keyword>
<sequence>MLKIEDSITRLAWNTEHHFLHIQAQHEFMRAWAIQFELGYTDLRLIQFALQLAQPQQTELLAKLTAAYQQVYQYEYAFVAGGLEGFNQQFGGQMAEYEQAEKQLLAVLDQIKSVSAE</sequence>
<protein>
    <submittedName>
        <fullName evidence="1">Uncharacterized protein</fullName>
    </submittedName>
</protein>